<dbReference type="InterPro" id="IPR051695">
    <property type="entry name" value="Phosphoglycerate_Mutase"/>
</dbReference>
<feature type="active site" description="Proton donor/acceptor" evidence="2">
    <location>
        <position position="87"/>
    </location>
</feature>
<accession>A0A089RTG7</accession>
<evidence type="ECO:0000313" key="4">
    <source>
        <dbReference type="EMBL" id="AIR09917.1"/>
    </source>
</evidence>
<proteinExistence type="predicted"/>
<dbReference type="KEGG" id="lsj:LSJ_0153c"/>
<dbReference type="AlphaFoldDB" id="A0A089RTG7"/>
<dbReference type="PANTHER" id="PTHR46517:SF1">
    <property type="entry name" value="FRUCTOSE-2,6-BISPHOSPHATASE TIGAR"/>
    <property type="match status" value="1"/>
</dbReference>
<feature type="binding site" evidence="3">
    <location>
        <position position="59"/>
    </location>
    <ligand>
        <name>substrate</name>
    </ligand>
</feature>
<dbReference type="CDD" id="cd07067">
    <property type="entry name" value="HP_PGM_like"/>
    <property type="match status" value="1"/>
</dbReference>
<dbReference type="RefSeq" id="WP_044004400.1">
    <property type="nucleotide sequence ID" value="NZ_CP007646.1"/>
</dbReference>
<dbReference type="InterPro" id="IPR029033">
    <property type="entry name" value="His_PPase_superfam"/>
</dbReference>
<dbReference type="SMART" id="SM00855">
    <property type="entry name" value="PGAM"/>
    <property type="match status" value="1"/>
</dbReference>
<organism evidence="4 5">
    <name type="scientific">Ligilactobacillus salivarius</name>
    <dbReference type="NCBI Taxonomy" id="1624"/>
    <lineage>
        <taxon>Bacteria</taxon>
        <taxon>Bacillati</taxon>
        <taxon>Bacillota</taxon>
        <taxon>Bacilli</taxon>
        <taxon>Lactobacillales</taxon>
        <taxon>Lactobacillaceae</taxon>
        <taxon>Ligilactobacillus</taxon>
    </lineage>
</organism>
<feature type="active site" description="Tele-phosphohistidine intermediate" evidence="2">
    <location>
        <position position="10"/>
    </location>
</feature>
<dbReference type="GO" id="GO:0004331">
    <property type="term" value="F:fructose-2,6-bisphosphate 2-phosphatase activity"/>
    <property type="evidence" value="ECO:0007669"/>
    <property type="project" value="TreeGrafter"/>
</dbReference>
<dbReference type="GO" id="GO:0043456">
    <property type="term" value="P:regulation of pentose-phosphate shunt"/>
    <property type="evidence" value="ECO:0007669"/>
    <property type="project" value="TreeGrafter"/>
</dbReference>
<evidence type="ECO:0000256" key="2">
    <source>
        <dbReference type="PIRSR" id="PIRSR613078-1"/>
    </source>
</evidence>
<dbReference type="Pfam" id="PF00300">
    <property type="entry name" value="His_Phos_1"/>
    <property type="match status" value="1"/>
</dbReference>
<dbReference type="InterPro" id="IPR001345">
    <property type="entry name" value="PG/BPGM_mutase_AS"/>
</dbReference>
<dbReference type="Proteomes" id="UP000029488">
    <property type="component" value="Chromosome"/>
</dbReference>
<dbReference type="GO" id="GO:0005829">
    <property type="term" value="C:cytosol"/>
    <property type="evidence" value="ECO:0007669"/>
    <property type="project" value="TreeGrafter"/>
</dbReference>
<dbReference type="SUPFAM" id="SSF53254">
    <property type="entry name" value="Phosphoglycerate mutase-like"/>
    <property type="match status" value="1"/>
</dbReference>
<reference evidence="4 5" key="1">
    <citation type="journal article" date="2014" name="BMC Genomics">
        <title>Unusual genome complexity in Lactobacillus salivarius JCM1046.</title>
        <authorList>
            <person name="Raftis E.J."/>
            <person name="Forde B.M."/>
            <person name="Claesson M.J."/>
            <person name="O'Toole P.W."/>
        </authorList>
    </citation>
    <scope>NUCLEOTIDE SEQUENCE [LARGE SCALE GENOMIC DNA]</scope>
    <source>
        <strain evidence="4 5">JCM1046</strain>
    </source>
</reference>
<dbReference type="Gene3D" id="3.40.50.1240">
    <property type="entry name" value="Phosphoglycerate mutase-like"/>
    <property type="match status" value="1"/>
</dbReference>
<dbReference type="GO" id="GO:0045820">
    <property type="term" value="P:negative regulation of glycolytic process"/>
    <property type="evidence" value="ECO:0007669"/>
    <property type="project" value="TreeGrafter"/>
</dbReference>
<keyword evidence="1" id="KW-0378">Hydrolase</keyword>
<evidence type="ECO:0000256" key="1">
    <source>
        <dbReference type="ARBA" id="ARBA00022801"/>
    </source>
</evidence>
<evidence type="ECO:0000256" key="3">
    <source>
        <dbReference type="PIRSR" id="PIRSR613078-2"/>
    </source>
</evidence>
<evidence type="ECO:0000313" key="5">
    <source>
        <dbReference type="Proteomes" id="UP000029488"/>
    </source>
</evidence>
<feature type="binding site" evidence="3">
    <location>
        <begin position="9"/>
        <end position="16"/>
    </location>
    <ligand>
        <name>substrate</name>
    </ligand>
</feature>
<dbReference type="InterPro" id="IPR013078">
    <property type="entry name" value="His_Pase_superF_clade-1"/>
</dbReference>
<gene>
    <name evidence="4" type="primary">gpmB</name>
    <name evidence="4" type="ORF">LSJ_0153c</name>
</gene>
<name>A0A089RTG7_9LACO</name>
<dbReference type="PROSITE" id="PS00175">
    <property type="entry name" value="PG_MUTASE"/>
    <property type="match status" value="1"/>
</dbReference>
<dbReference type="PANTHER" id="PTHR46517">
    <property type="entry name" value="FRUCTOSE-2,6-BISPHOSPHATASE TIGAR"/>
    <property type="match status" value="1"/>
</dbReference>
<dbReference type="EMBL" id="CP007646">
    <property type="protein sequence ID" value="AIR09917.1"/>
    <property type="molecule type" value="Genomic_DNA"/>
</dbReference>
<protein>
    <submittedName>
        <fullName evidence="4">Phosphoglycerate mutase</fullName>
    </submittedName>
</protein>
<sequence length="223" mass="25795">MAFTIYMVRHGQTFLNKYNRLQGWCDSPLTPKGMEDAHSAGRHLAHINFDHAYHSDTTRAMRTCRYILEENIASNDITPKEIRNFREQSFGYFEGNDSSQVWTMLGAQHGGYRSYNELIANYSLGKTRDFLNEIDPFKDAETDEQYWARINAGFDHLRRHRQDGENILLVSHSITIRSIVDRFAPELGAAELGPRNGSVTKLIVSKDDIKVEYYNHHLDSETY</sequence>